<evidence type="ECO:0000313" key="11">
    <source>
        <dbReference type="EMBL" id="KAF7727044.1"/>
    </source>
</evidence>
<dbReference type="EMBL" id="JABAYA010000066">
    <property type="protein sequence ID" value="KAF7727044.1"/>
    <property type="molecule type" value="Genomic_DNA"/>
</dbReference>
<dbReference type="PANTHER" id="PTHR12866:SF2">
    <property type="entry name" value="UBIQUITIN-LIKE-CONJUGATING ENZYME ATG3"/>
    <property type="match status" value="1"/>
</dbReference>
<dbReference type="Proteomes" id="UP000605846">
    <property type="component" value="Unassembled WGS sequence"/>
</dbReference>
<evidence type="ECO:0000256" key="4">
    <source>
        <dbReference type="ARBA" id="ARBA00022448"/>
    </source>
</evidence>
<comment type="similarity">
    <text evidence="2">Belongs to the ATG3 family.</text>
</comment>
<dbReference type="GO" id="GO:0044804">
    <property type="term" value="P:nucleophagy"/>
    <property type="evidence" value="ECO:0007669"/>
    <property type="project" value="TreeGrafter"/>
</dbReference>
<keyword evidence="12" id="KW-1185">Reference proteome</keyword>
<reference evidence="11" key="1">
    <citation type="submission" date="2020-01" db="EMBL/GenBank/DDBJ databases">
        <title>Genome Sequencing of Three Apophysomyces-Like Fungal Strains Confirms a Novel Fungal Genus in the Mucoromycota with divergent Burkholderia-like Endosymbiotic Bacteria.</title>
        <authorList>
            <person name="Stajich J.E."/>
            <person name="Macias A.M."/>
            <person name="Carter-House D."/>
            <person name="Lovett B."/>
            <person name="Kasson L.R."/>
            <person name="Berry K."/>
            <person name="Grigoriev I."/>
            <person name="Chang Y."/>
            <person name="Spatafora J."/>
            <person name="Kasson M.T."/>
        </authorList>
    </citation>
    <scope>NUCLEOTIDE SEQUENCE</scope>
    <source>
        <strain evidence="11">NRRL A-21654</strain>
    </source>
</reference>
<sequence>MSVQDVYNNLFSTFHSMREYLAPVLKDSKFKETGCLTPEEFVAAGEFLVYKCPTWSWEAGLPEKVRDYLPSDKQFLVTRNVPCLRRATQMEYTDENDETQLVDAAGSSKEDGDNDGDGWMFTHSSRVAKSMDEIAHTIMDDDDDEEEEEAKARQQLASLDLEKEVPAEEEIPDIDDIPDIEDDDQVVEEDDPATAVKKEAQDTNDNILQVRTYDVFITYDKYYQTPRMWLFGYDEERRPLTSKQVFEDVSQDYVKKTVTIETHPHLTMNLASIHPCKHAEVMKKIIERMEESVAVKSASGEIGVRVDQ</sequence>
<comment type="caution">
    <text evidence="11">The sequence shown here is derived from an EMBL/GenBank/DDBJ whole genome shotgun (WGS) entry which is preliminary data.</text>
</comment>
<accession>A0A8H7BLG6</accession>
<evidence type="ECO:0000256" key="9">
    <source>
        <dbReference type="ARBA" id="ARBA00032144"/>
    </source>
</evidence>
<evidence type="ECO:0000256" key="7">
    <source>
        <dbReference type="ARBA" id="ARBA00022927"/>
    </source>
</evidence>
<dbReference type="GO" id="GO:0000045">
    <property type="term" value="P:autophagosome assembly"/>
    <property type="evidence" value="ECO:0007669"/>
    <property type="project" value="TreeGrafter"/>
</dbReference>
<evidence type="ECO:0000256" key="6">
    <source>
        <dbReference type="ARBA" id="ARBA00022786"/>
    </source>
</evidence>
<dbReference type="OrthoDB" id="1584384at2759"/>
<evidence type="ECO:0000256" key="8">
    <source>
        <dbReference type="ARBA" id="ARBA00023006"/>
    </source>
</evidence>
<evidence type="ECO:0000256" key="2">
    <source>
        <dbReference type="ARBA" id="ARBA00007683"/>
    </source>
</evidence>
<evidence type="ECO:0000256" key="5">
    <source>
        <dbReference type="ARBA" id="ARBA00022490"/>
    </source>
</evidence>
<dbReference type="InterPro" id="IPR007135">
    <property type="entry name" value="Atg3/Atg10"/>
</dbReference>
<dbReference type="PANTHER" id="PTHR12866">
    <property type="entry name" value="UBIQUITIN-LIKE-CONJUGATING ENZYME ATG3"/>
    <property type="match status" value="1"/>
</dbReference>
<dbReference type="Gene3D" id="3.30.1460.50">
    <property type="match status" value="1"/>
</dbReference>
<dbReference type="GO" id="GO:0000422">
    <property type="term" value="P:autophagy of mitochondrion"/>
    <property type="evidence" value="ECO:0007669"/>
    <property type="project" value="TreeGrafter"/>
</dbReference>
<dbReference type="GO" id="GO:0015031">
    <property type="term" value="P:protein transport"/>
    <property type="evidence" value="ECO:0007669"/>
    <property type="project" value="UniProtKB-KW"/>
</dbReference>
<dbReference type="Pfam" id="PF03987">
    <property type="entry name" value="Autophagy_act_C"/>
    <property type="match status" value="1"/>
</dbReference>
<evidence type="ECO:0000256" key="10">
    <source>
        <dbReference type="ARBA" id="ARBA00033139"/>
    </source>
</evidence>
<keyword evidence="5" id="KW-0963">Cytoplasm</keyword>
<comment type="subcellular location">
    <subcellularLocation>
        <location evidence="1">Cytoplasm</location>
    </subcellularLocation>
</comment>
<keyword evidence="8" id="KW-0072">Autophagy</keyword>
<dbReference type="AlphaFoldDB" id="A0A8H7BLG6"/>
<keyword evidence="7" id="KW-0653">Protein transport</keyword>
<protein>
    <recommendedName>
        <fullName evidence="3">Autophagy-related protein 3</fullName>
    </recommendedName>
    <alternativeName>
        <fullName evidence="9 10">Autophagy-related E2-like conjugation enzyme ATG3</fullName>
    </alternativeName>
</protein>
<organism evidence="11 12">
    <name type="scientific">Apophysomyces ossiformis</name>
    <dbReference type="NCBI Taxonomy" id="679940"/>
    <lineage>
        <taxon>Eukaryota</taxon>
        <taxon>Fungi</taxon>
        <taxon>Fungi incertae sedis</taxon>
        <taxon>Mucoromycota</taxon>
        <taxon>Mucoromycotina</taxon>
        <taxon>Mucoromycetes</taxon>
        <taxon>Mucorales</taxon>
        <taxon>Mucorineae</taxon>
        <taxon>Mucoraceae</taxon>
        <taxon>Apophysomyces</taxon>
    </lineage>
</organism>
<keyword evidence="4" id="KW-0813">Transport</keyword>
<keyword evidence="6" id="KW-0833">Ubl conjugation pathway</keyword>
<gene>
    <name evidence="11" type="primary">ATG3</name>
    <name evidence="11" type="ORF">EC973_008091</name>
</gene>
<dbReference type="GO" id="GO:0061723">
    <property type="term" value="P:glycophagy"/>
    <property type="evidence" value="ECO:0007669"/>
    <property type="project" value="TreeGrafter"/>
</dbReference>
<evidence type="ECO:0000256" key="1">
    <source>
        <dbReference type="ARBA" id="ARBA00004496"/>
    </source>
</evidence>
<dbReference type="GO" id="GO:0000407">
    <property type="term" value="C:phagophore assembly site"/>
    <property type="evidence" value="ECO:0007669"/>
    <property type="project" value="TreeGrafter"/>
</dbReference>
<name>A0A8H7BLG6_9FUNG</name>
<evidence type="ECO:0000313" key="12">
    <source>
        <dbReference type="Proteomes" id="UP000605846"/>
    </source>
</evidence>
<proteinExistence type="inferred from homology"/>
<dbReference type="GO" id="GO:0005829">
    <property type="term" value="C:cytosol"/>
    <property type="evidence" value="ECO:0007669"/>
    <property type="project" value="TreeGrafter"/>
</dbReference>
<dbReference type="GO" id="GO:0019776">
    <property type="term" value="F:Atg8-family ligase activity"/>
    <property type="evidence" value="ECO:0007669"/>
    <property type="project" value="TreeGrafter"/>
</dbReference>
<evidence type="ECO:0000256" key="3">
    <source>
        <dbReference type="ARBA" id="ARBA00018067"/>
    </source>
</evidence>